<feature type="transmembrane region" description="Helical" evidence="8">
    <location>
        <begin position="317"/>
        <end position="338"/>
    </location>
</feature>
<keyword evidence="3 8" id="KW-0813">Transport</keyword>
<evidence type="ECO:0000256" key="8">
    <source>
        <dbReference type="RuleBase" id="RU365088"/>
    </source>
</evidence>
<feature type="transmembrane region" description="Helical" evidence="8">
    <location>
        <begin position="289"/>
        <end position="311"/>
    </location>
</feature>
<feature type="transmembrane region" description="Helical" evidence="8">
    <location>
        <begin position="86"/>
        <end position="105"/>
    </location>
</feature>
<feature type="transmembrane region" description="Helical" evidence="8">
    <location>
        <begin position="20"/>
        <end position="44"/>
    </location>
</feature>
<dbReference type="NCBIfam" id="TIGR00710">
    <property type="entry name" value="efflux_Bcr_CflA"/>
    <property type="match status" value="1"/>
</dbReference>
<feature type="transmembrane region" description="Helical" evidence="8">
    <location>
        <begin position="378"/>
        <end position="398"/>
    </location>
</feature>
<feature type="transmembrane region" description="Helical" evidence="8">
    <location>
        <begin position="144"/>
        <end position="166"/>
    </location>
</feature>
<evidence type="ECO:0000256" key="1">
    <source>
        <dbReference type="ARBA" id="ARBA00004651"/>
    </source>
</evidence>
<evidence type="ECO:0000256" key="7">
    <source>
        <dbReference type="ARBA" id="ARBA00023136"/>
    </source>
</evidence>
<dbReference type="InterPro" id="IPR004812">
    <property type="entry name" value="Efflux_drug-R_Bcr/CmlA"/>
</dbReference>
<dbReference type="GO" id="GO:0042910">
    <property type="term" value="F:xenobiotic transmembrane transporter activity"/>
    <property type="evidence" value="ECO:0007669"/>
    <property type="project" value="InterPro"/>
</dbReference>
<evidence type="ECO:0000256" key="6">
    <source>
        <dbReference type="ARBA" id="ARBA00022989"/>
    </source>
</evidence>
<protein>
    <recommendedName>
        <fullName evidence="8">Bcr/CflA family efflux transporter</fullName>
    </recommendedName>
</protein>
<dbReference type="Proteomes" id="UP000219285">
    <property type="component" value="Chromosome"/>
</dbReference>
<name>A0A6M4MJN7_9ALTE</name>
<evidence type="ECO:0000256" key="4">
    <source>
        <dbReference type="ARBA" id="ARBA00022475"/>
    </source>
</evidence>
<feature type="transmembrane region" description="Helical" evidence="8">
    <location>
        <begin position="111"/>
        <end position="132"/>
    </location>
</feature>
<dbReference type="CDD" id="cd17320">
    <property type="entry name" value="MFS_MdfA_MDR_like"/>
    <property type="match status" value="1"/>
</dbReference>
<feature type="transmembrane region" description="Helical" evidence="8">
    <location>
        <begin position="56"/>
        <end position="74"/>
    </location>
</feature>
<dbReference type="PROSITE" id="PS50850">
    <property type="entry name" value="MFS"/>
    <property type="match status" value="1"/>
</dbReference>
<dbReference type="KEGG" id="apel:CA267_008910"/>
<evidence type="ECO:0000313" key="10">
    <source>
        <dbReference type="EMBL" id="QJR82800.1"/>
    </source>
</evidence>
<comment type="subcellular location">
    <subcellularLocation>
        <location evidence="8">Cell inner membrane</location>
        <topology evidence="8">Multi-pass membrane protein</topology>
    </subcellularLocation>
    <subcellularLocation>
        <location evidence="1">Cell membrane</location>
        <topology evidence="1">Multi-pass membrane protein</topology>
    </subcellularLocation>
</comment>
<feature type="transmembrane region" description="Helical" evidence="8">
    <location>
        <begin position="350"/>
        <end position="372"/>
    </location>
</feature>
<evidence type="ECO:0000313" key="11">
    <source>
        <dbReference type="Proteomes" id="UP000219285"/>
    </source>
</evidence>
<proteinExistence type="inferred from homology"/>
<comment type="similarity">
    <text evidence="2 8">Belongs to the major facilitator superfamily. Bcr/CmlA family.</text>
</comment>
<keyword evidence="7 8" id="KW-0472">Membrane</keyword>
<evidence type="ECO:0000259" key="9">
    <source>
        <dbReference type="PROSITE" id="PS50850"/>
    </source>
</evidence>
<dbReference type="Gene3D" id="1.20.1720.10">
    <property type="entry name" value="Multidrug resistance protein D"/>
    <property type="match status" value="1"/>
</dbReference>
<keyword evidence="11" id="KW-1185">Reference proteome</keyword>
<feature type="transmembrane region" description="Helical" evidence="8">
    <location>
        <begin position="172"/>
        <end position="192"/>
    </location>
</feature>
<feature type="transmembrane region" description="Helical" evidence="8">
    <location>
        <begin position="224"/>
        <end position="244"/>
    </location>
</feature>
<gene>
    <name evidence="10" type="ORF">CA267_008910</name>
</gene>
<dbReference type="InterPro" id="IPR011701">
    <property type="entry name" value="MFS"/>
</dbReference>
<sequence>MSTQASFTSSQPTLHLMEFVALMALMTSLVALSIDAMLPALIQIGHELHAQDINDAHLIVSVFFGGMAFGQIFFGPFSDARGRRAAILLGLCIFVVGTVVCMMANDMTTMLIGRLIQAFGVSGPRIAAMAIIRDLYVGEAMAKVMSFIMMVFILVPMIAPVVGQAVLTFFSWRHIFTLFLVVAVLTGAWFFARQPETLPKANRKTFSWAQFFRSSKFILTHGSVMGYTIAMGCIFGSFLAYLSASQTIFQEYYSAGVMFPYIFATLAFSIGLASFFNSKMVMRFGMSRLCQFALTGAISFAVIFNAILWAYEGLPPLPLTVTVLFIGFFFVGILFGNLNAMAMQPLGHIAGLGAAIIGSLSSIFAVPIALVVDSFLSGNLFPIGLGFLCFYIIAFLAVRFAEHSRLLEESVAIG</sequence>
<dbReference type="OrthoDB" id="9814303at2"/>
<keyword evidence="8" id="KW-0997">Cell inner membrane</keyword>
<evidence type="ECO:0000256" key="3">
    <source>
        <dbReference type="ARBA" id="ARBA00022448"/>
    </source>
</evidence>
<dbReference type="AlphaFoldDB" id="A0A6M4MJN7"/>
<dbReference type="RefSeq" id="WP_075609923.1">
    <property type="nucleotide sequence ID" value="NZ_CP052766.1"/>
</dbReference>
<dbReference type="Pfam" id="PF07690">
    <property type="entry name" value="MFS_1"/>
    <property type="match status" value="1"/>
</dbReference>
<organism evidence="10 11">
    <name type="scientific">Alteromonas pelagimontana</name>
    <dbReference type="NCBI Taxonomy" id="1858656"/>
    <lineage>
        <taxon>Bacteria</taxon>
        <taxon>Pseudomonadati</taxon>
        <taxon>Pseudomonadota</taxon>
        <taxon>Gammaproteobacteria</taxon>
        <taxon>Alteromonadales</taxon>
        <taxon>Alteromonadaceae</taxon>
        <taxon>Alteromonas/Salinimonas group</taxon>
        <taxon>Alteromonas</taxon>
    </lineage>
</organism>
<accession>A0A6M4MJN7</accession>
<evidence type="ECO:0000256" key="5">
    <source>
        <dbReference type="ARBA" id="ARBA00022692"/>
    </source>
</evidence>
<reference evidence="11" key="1">
    <citation type="submission" date="2014-12" db="EMBL/GenBank/DDBJ databases">
        <title>Complete genome sequence of a multi-drug resistant Klebsiella pneumoniae.</title>
        <authorList>
            <person name="Hua X."/>
            <person name="Chen Q."/>
            <person name="Li X."/>
            <person name="Feng Y."/>
            <person name="Ruan Z."/>
            <person name="Yu Y."/>
        </authorList>
    </citation>
    <scope>NUCLEOTIDE SEQUENCE [LARGE SCALE GENOMIC DNA]</scope>
    <source>
        <strain evidence="11">5.12</strain>
    </source>
</reference>
<feature type="domain" description="Major facilitator superfamily (MFS) profile" evidence="9">
    <location>
        <begin position="19"/>
        <end position="414"/>
    </location>
</feature>
<evidence type="ECO:0000256" key="2">
    <source>
        <dbReference type="ARBA" id="ARBA00006236"/>
    </source>
</evidence>
<reference evidence="10 11" key="2">
    <citation type="submission" date="2020-04" db="EMBL/GenBank/DDBJ databases">
        <title>Complete genome sequence of Alteromonas pelagimontana 5.12T.</title>
        <authorList>
            <person name="Sinha R.K."/>
            <person name="Krishnan K.P."/>
            <person name="Kurian J.P."/>
        </authorList>
    </citation>
    <scope>NUCLEOTIDE SEQUENCE [LARGE SCALE GENOMIC DNA]</scope>
    <source>
        <strain evidence="10 11">5.12</strain>
    </source>
</reference>
<keyword evidence="6 8" id="KW-1133">Transmembrane helix</keyword>
<dbReference type="GO" id="GO:0005886">
    <property type="term" value="C:plasma membrane"/>
    <property type="evidence" value="ECO:0007669"/>
    <property type="project" value="UniProtKB-SubCell"/>
</dbReference>
<dbReference type="PANTHER" id="PTHR23502:SF132">
    <property type="entry name" value="POLYAMINE TRANSPORTER 2-RELATED"/>
    <property type="match status" value="1"/>
</dbReference>
<dbReference type="PANTHER" id="PTHR23502">
    <property type="entry name" value="MAJOR FACILITATOR SUPERFAMILY"/>
    <property type="match status" value="1"/>
</dbReference>
<dbReference type="GO" id="GO:1990961">
    <property type="term" value="P:xenobiotic detoxification by transmembrane export across the plasma membrane"/>
    <property type="evidence" value="ECO:0007669"/>
    <property type="project" value="InterPro"/>
</dbReference>
<keyword evidence="4" id="KW-1003">Cell membrane</keyword>
<dbReference type="EMBL" id="CP052766">
    <property type="protein sequence ID" value="QJR82800.1"/>
    <property type="molecule type" value="Genomic_DNA"/>
</dbReference>
<feature type="transmembrane region" description="Helical" evidence="8">
    <location>
        <begin position="256"/>
        <end position="277"/>
    </location>
</feature>
<dbReference type="SUPFAM" id="SSF103473">
    <property type="entry name" value="MFS general substrate transporter"/>
    <property type="match status" value="1"/>
</dbReference>
<dbReference type="InterPro" id="IPR020846">
    <property type="entry name" value="MFS_dom"/>
</dbReference>
<dbReference type="InterPro" id="IPR036259">
    <property type="entry name" value="MFS_trans_sf"/>
</dbReference>
<keyword evidence="5 8" id="KW-0812">Transmembrane</keyword>